<keyword evidence="5" id="KW-0830">Ubiquinone</keyword>
<name>A0ABS5U9M1_9BACT</name>
<dbReference type="InterPro" id="IPR010096">
    <property type="entry name" value="NADH-Q_OxRdtase_suN/2"/>
</dbReference>
<evidence type="ECO:0000256" key="5">
    <source>
        <dbReference type="HAMAP-Rule" id="MF_00445"/>
    </source>
</evidence>
<dbReference type="InterPro" id="IPR001750">
    <property type="entry name" value="ND/Mrp_TM"/>
</dbReference>
<feature type="transmembrane region" description="Helical" evidence="5">
    <location>
        <begin position="278"/>
        <end position="297"/>
    </location>
</feature>
<keyword evidence="5" id="KW-0874">Quinone</keyword>
<evidence type="ECO:0000256" key="4">
    <source>
        <dbReference type="ARBA" id="ARBA00023136"/>
    </source>
</evidence>
<feature type="transmembrane region" description="Helical" evidence="5">
    <location>
        <begin position="331"/>
        <end position="353"/>
    </location>
</feature>
<feature type="transmembrane region" description="Helical" evidence="5">
    <location>
        <begin position="374"/>
        <end position="397"/>
    </location>
</feature>
<dbReference type="EC" id="7.1.1.-" evidence="5"/>
<protein>
    <recommendedName>
        <fullName evidence="5">NADH-quinone oxidoreductase subunit N</fullName>
        <ecNumber evidence="5">7.1.1.-</ecNumber>
    </recommendedName>
    <alternativeName>
        <fullName evidence="5">NADH dehydrogenase I subunit N</fullName>
    </alternativeName>
    <alternativeName>
        <fullName evidence="5">NDH-1 subunit N</fullName>
    </alternativeName>
</protein>
<dbReference type="Proteomes" id="UP000784128">
    <property type="component" value="Unassembled WGS sequence"/>
</dbReference>
<dbReference type="RefSeq" id="WP_214299187.1">
    <property type="nucleotide sequence ID" value="NZ_JAHDYS010000009.1"/>
</dbReference>
<dbReference type="Pfam" id="PF00361">
    <property type="entry name" value="Proton_antipo_M"/>
    <property type="match status" value="1"/>
</dbReference>
<dbReference type="PANTHER" id="PTHR22773">
    <property type="entry name" value="NADH DEHYDROGENASE"/>
    <property type="match status" value="1"/>
</dbReference>
<feature type="transmembrane region" description="Helical" evidence="5">
    <location>
        <begin position="108"/>
        <end position="126"/>
    </location>
</feature>
<keyword evidence="5" id="KW-1003">Cell membrane</keyword>
<reference evidence="8 9" key="1">
    <citation type="submission" date="2021-05" db="EMBL/GenBank/DDBJ databases">
        <title>The draft genome of Geobacter chapellei DSM 13688.</title>
        <authorList>
            <person name="Xu Z."/>
            <person name="Masuda Y."/>
            <person name="Itoh H."/>
            <person name="Senoo K."/>
        </authorList>
    </citation>
    <scope>NUCLEOTIDE SEQUENCE [LARGE SCALE GENOMIC DNA]</scope>
    <source>
        <strain evidence="8 9">DSM 13688</strain>
    </source>
</reference>
<feature type="domain" description="NADH:quinone oxidoreductase/Mrp antiporter transmembrane" evidence="7">
    <location>
        <begin position="128"/>
        <end position="421"/>
    </location>
</feature>
<feature type="transmembrane region" description="Helical" evidence="5">
    <location>
        <begin position="208"/>
        <end position="234"/>
    </location>
</feature>
<keyword evidence="4 5" id="KW-0472">Membrane</keyword>
<evidence type="ECO:0000313" key="9">
    <source>
        <dbReference type="Proteomes" id="UP000784128"/>
    </source>
</evidence>
<organism evidence="8 9">
    <name type="scientific">Pelotalea chapellei</name>
    <dbReference type="NCBI Taxonomy" id="44671"/>
    <lineage>
        <taxon>Bacteria</taxon>
        <taxon>Pseudomonadati</taxon>
        <taxon>Thermodesulfobacteriota</taxon>
        <taxon>Desulfuromonadia</taxon>
        <taxon>Geobacterales</taxon>
        <taxon>Geobacteraceae</taxon>
        <taxon>Pelotalea</taxon>
    </lineage>
</organism>
<feature type="transmembrane region" description="Helical" evidence="5">
    <location>
        <begin position="449"/>
        <end position="474"/>
    </location>
</feature>
<keyword evidence="2 5" id="KW-0812">Transmembrane</keyword>
<keyword evidence="5" id="KW-1278">Translocase</keyword>
<dbReference type="NCBIfam" id="TIGR01770">
    <property type="entry name" value="NDH_I_N"/>
    <property type="match status" value="1"/>
</dbReference>
<feature type="transmembrane region" description="Helical" evidence="5">
    <location>
        <begin position="162"/>
        <end position="183"/>
    </location>
</feature>
<feature type="transmembrane region" description="Helical" evidence="5">
    <location>
        <begin position="77"/>
        <end position="96"/>
    </location>
</feature>
<evidence type="ECO:0000313" key="8">
    <source>
        <dbReference type="EMBL" id="MBT1072358.1"/>
    </source>
</evidence>
<accession>A0ABS5U9M1</accession>
<feature type="transmembrane region" description="Helical" evidence="5">
    <location>
        <begin position="255"/>
        <end position="272"/>
    </location>
</feature>
<dbReference type="HAMAP" id="MF_00445">
    <property type="entry name" value="NDH1_NuoN_1"/>
    <property type="match status" value="1"/>
</dbReference>
<comment type="similarity">
    <text evidence="5">Belongs to the complex I subunit 2 family.</text>
</comment>
<comment type="catalytic activity">
    <reaction evidence="5">
        <text>a quinone + NADH + 5 H(+)(in) = a quinol + NAD(+) + 4 H(+)(out)</text>
        <dbReference type="Rhea" id="RHEA:57888"/>
        <dbReference type="ChEBI" id="CHEBI:15378"/>
        <dbReference type="ChEBI" id="CHEBI:24646"/>
        <dbReference type="ChEBI" id="CHEBI:57540"/>
        <dbReference type="ChEBI" id="CHEBI:57945"/>
        <dbReference type="ChEBI" id="CHEBI:132124"/>
    </reaction>
</comment>
<evidence type="ECO:0000256" key="3">
    <source>
        <dbReference type="ARBA" id="ARBA00022989"/>
    </source>
</evidence>
<comment type="function">
    <text evidence="5">NDH-1 shuttles electrons from NADH, via FMN and iron-sulfur (Fe-S) centers, to quinones in the respiratory chain. The immediate electron acceptor for the enzyme in this species is believed to be ubiquinone. Couples the redox reaction to proton translocation (for every two electrons transferred, four hydrogen ions are translocated across the cytoplasmic membrane), and thus conserves the redox energy in a proton gradient.</text>
</comment>
<evidence type="ECO:0000256" key="6">
    <source>
        <dbReference type="RuleBase" id="RU000320"/>
    </source>
</evidence>
<evidence type="ECO:0000256" key="2">
    <source>
        <dbReference type="ARBA" id="ARBA00022692"/>
    </source>
</evidence>
<evidence type="ECO:0000256" key="1">
    <source>
        <dbReference type="ARBA" id="ARBA00004127"/>
    </source>
</evidence>
<dbReference type="PRINTS" id="PR01434">
    <property type="entry name" value="NADHDHGNASE5"/>
</dbReference>
<comment type="subunit">
    <text evidence="5">NDH-1 is composed of 14 different subunits. Subunits NuoA, H, J, K, L, M, N constitute the membrane sector of the complex.</text>
</comment>
<comment type="caution">
    <text evidence="8">The sequence shown here is derived from an EMBL/GenBank/DDBJ whole genome shotgun (WGS) entry which is preliminary data.</text>
</comment>
<sequence>MDMITIPAVNLTPILPEIILSVLAMALLLINVFVQSSKKTYLSYISFIGVVGTAVLVGSGWGTHIESFSGAVVQDNFATFFKMIFLLAAGLAILIADQYMEREDCNHGELYPLILFTVVGMMLMAAGTDLMTIFLGLEVMSVSLYVLAGFNRANTKSNEAGLKYFLLGAFSTGFLLYGMALTYGATGSTRISVIATQAGQMGMSSGNILFLAGMLLILTGFCFKIAVVPFHMWTPDVYEGAPTPMTAFMSAGPKAAGFAAALRLLLIAFPTLQADWSQLLWVLAVLTMTVGNITALRQDNIKRILAYSSIAHAGYALVGMAAGNSTGTAGILFYMLSYTFMNIGAFAVIILVGKKGESNGNVQDFAGLGFKHPMLAVAMTIFLFSLSGMPPTAGFIGKFYLFSGAIQKGYIWLAVIGVLNSAASVYYYLRVMVYMYMKDPTEDFAWTKVSAPIALCLVLSVAGTMVLGIVPSIILQYAQEAIKLI</sequence>
<dbReference type="EMBL" id="JAHDYS010000009">
    <property type="protein sequence ID" value="MBT1072358.1"/>
    <property type="molecule type" value="Genomic_DNA"/>
</dbReference>
<keyword evidence="5" id="KW-0813">Transport</keyword>
<keyword evidence="3 5" id="KW-1133">Transmembrane helix</keyword>
<feature type="transmembrane region" description="Helical" evidence="5">
    <location>
        <begin position="14"/>
        <end position="34"/>
    </location>
</feature>
<keyword evidence="5" id="KW-0520">NAD</keyword>
<evidence type="ECO:0000259" key="7">
    <source>
        <dbReference type="Pfam" id="PF00361"/>
    </source>
</evidence>
<keyword evidence="9" id="KW-1185">Reference proteome</keyword>
<proteinExistence type="inferred from homology"/>
<feature type="transmembrane region" description="Helical" evidence="5">
    <location>
        <begin position="409"/>
        <end position="429"/>
    </location>
</feature>
<gene>
    <name evidence="5" type="primary">nuoN</name>
    <name evidence="8" type="ORF">KJB30_11215</name>
</gene>
<feature type="transmembrane region" description="Helical" evidence="5">
    <location>
        <begin position="41"/>
        <end position="65"/>
    </location>
</feature>
<comment type="subcellular location">
    <subcellularLocation>
        <location evidence="5">Cell membrane</location>
        <topology evidence="5">Multi-pass membrane protein</topology>
    </subcellularLocation>
    <subcellularLocation>
        <location evidence="1">Endomembrane system</location>
        <topology evidence="1">Multi-pass membrane protein</topology>
    </subcellularLocation>
    <subcellularLocation>
        <location evidence="6">Membrane</location>
        <topology evidence="6">Multi-pass membrane protein</topology>
    </subcellularLocation>
</comment>